<evidence type="ECO:0000313" key="3">
    <source>
        <dbReference type="Proteomes" id="UP001385951"/>
    </source>
</evidence>
<dbReference type="EMBL" id="JASBNA010000014">
    <property type="protein sequence ID" value="KAK7687141.1"/>
    <property type="molecule type" value="Genomic_DNA"/>
</dbReference>
<feature type="compositionally biased region" description="Basic residues" evidence="1">
    <location>
        <begin position="87"/>
        <end position="100"/>
    </location>
</feature>
<gene>
    <name evidence="2" type="ORF">QCA50_009644</name>
</gene>
<comment type="caution">
    <text evidence="2">The sequence shown here is derived from an EMBL/GenBank/DDBJ whole genome shotgun (WGS) entry which is preliminary data.</text>
</comment>
<keyword evidence="3" id="KW-1185">Reference proteome</keyword>
<accession>A0AAW0G1P8</accession>
<dbReference type="Proteomes" id="UP001385951">
    <property type="component" value="Unassembled WGS sequence"/>
</dbReference>
<feature type="region of interest" description="Disordered" evidence="1">
    <location>
        <begin position="66"/>
        <end position="128"/>
    </location>
</feature>
<name>A0AAW0G1P8_9APHY</name>
<evidence type="ECO:0000256" key="1">
    <source>
        <dbReference type="SAM" id="MobiDB-lite"/>
    </source>
</evidence>
<organism evidence="2 3">
    <name type="scientific">Cerrena zonata</name>
    <dbReference type="NCBI Taxonomy" id="2478898"/>
    <lineage>
        <taxon>Eukaryota</taxon>
        <taxon>Fungi</taxon>
        <taxon>Dikarya</taxon>
        <taxon>Basidiomycota</taxon>
        <taxon>Agaricomycotina</taxon>
        <taxon>Agaricomycetes</taxon>
        <taxon>Polyporales</taxon>
        <taxon>Cerrenaceae</taxon>
        <taxon>Cerrena</taxon>
    </lineage>
</organism>
<sequence>MFSVDSPLIRHPWTTSIQRQIEIACAKACQSSKAHQAAEQLAFQVLQDTLIGTDVDTLPSPRDEAFATLSGQIPTRRTRVDGSPSHVRSKSRSQVYHRHGAGQLEPGSSSELDHSSSNPLSPSPRTHSRLWSGRDVEIICQQNSSIPQLLVYLLDVPKTDTPP</sequence>
<reference evidence="2 3" key="1">
    <citation type="submission" date="2022-09" db="EMBL/GenBank/DDBJ databases">
        <authorList>
            <person name="Palmer J.M."/>
        </authorList>
    </citation>
    <scope>NUCLEOTIDE SEQUENCE [LARGE SCALE GENOMIC DNA]</scope>
    <source>
        <strain evidence="2 3">DSM 7382</strain>
    </source>
</reference>
<feature type="compositionally biased region" description="Polar residues" evidence="1">
    <location>
        <begin position="106"/>
        <end position="125"/>
    </location>
</feature>
<protein>
    <submittedName>
        <fullName evidence="2">Uncharacterized protein</fullName>
    </submittedName>
</protein>
<proteinExistence type="predicted"/>
<evidence type="ECO:0000313" key="2">
    <source>
        <dbReference type="EMBL" id="KAK7687141.1"/>
    </source>
</evidence>
<dbReference type="AlphaFoldDB" id="A0AAW0G1P8"/>